<feature type="transmembrane region" description="Helical" evidence="2">
    <location>
        <begin position="197"/>
        <end position="218"/>
    </location>
</feature>
<keyword evidence="2" id="KW-0472">Membrane</keyword>
<organism evidence="3 4">
    <name type="scientific">Cladonia borealis</name>
    <dbReference type="NCBI Taxonomy" id="184061"/>
    <lineage>
        <taxon>Eukaryota</taxon>
        <taxon>Fungi</taxon>
        <taxon>Dikarya</taxon>
        <taxon>Ascomycota</taxon>
        <taxon>Pezizomycotina</taxon>
        <taxon>Lecanoromycetes</taxon>
        <taxon>OSLEUM clade</taxon>
        <taxon>Lecanoromycetidae</taxon>
        <taxon>Lecanorales</taxon>
        <taxon>Lecanorineae</taxon>
        <taxon>Cladoniaceae</taxon>
        <taxon>Cladonia</taxon>
    </lineage>
</organism>
<protein>
    <submittedName>
        <fullName evidence="3">Uncharacterized protein</fullName>
    </submittedName>
</protein>
<name>A0AA39UD35_9LECA</name>
<evidence type="ECO:0000256" key="1">
    <source>
        <dbReference type="SAM" id="MobiDB-lite"/>
    </source>
</evidence>
<comment type="caution">
    <text evidence="3">The sequence shown here is derived from an EMBL/GenBank/DDBJ whole genome shotgun (WGS) entry which is preliminary data.</text>
</comment>
<evidence type="ECO:0000313" key="3">
    <source>
        <dbReference type="EMBL" id="KAK0515111.1"/>
    </source>
</evidence>
<feature type="compositionally biased region" description="Low complexity" evidence="1">
    <location>
        <begin position="129"/>
        <end position="153"/>
    </location>
</feature>
<dbReference type="AlphaFoldDB" id="A0AA39UD35"/>
<evidence type="ECO:0000313" key="4">
    <source>
        <dbReference type="Proteomes" id="UP001166286"/>
    </source>
</evidence>
<feature type="region of interest" description="Disordered" evidence="1">
    <location>
        <begin position="234"/>
        <end position="259"/>
    </location>
</feature>
<accession>A0AA39UD35</accession>
<keyword evidence="2" id="KW-0812">Transmembrane</keyword>
<gene>
    <name evidence="3" type="ORF">JMJ35_002490</name>
</gene>
<sequence length="315" mass="35062">MLPRCRSYDTDYSKYSTICYHKRLHRSYEVSAVQHYPRKIEVNLSRVFTLTVYIVYNTYSITSAYSSNGSCITTEGQSAALGSEFSYTVTAGENQLEVQYLALSSFREVLGLVNCDIGEPSLTTPFSLSPTPDSPTISFSSPDPSTSKSITSPVANVTSSPDPGLHPDIPYTGVNVSMSTSNASSVAIKDLSQGQEVTVGTTIPLGITALLVLALFLWRRIKKQRAKRILGQTVREETTEDNPPFLQTKPELQGEDSRHEMPAEDRIFELDRENTRYEITTQEPNKKLIIQVKQQELRGEESALELDGRDTRAQC</sequence>
<keyword evidence="4" id="KW-1185">Reference proteome</keyword>
<feature type="region of interest" description="Disordered" evidence="1">
    <location>
        <begin position="124"/>
        <end position="164"/>
    </location>
</feature>
<evidence type="ECO:0000256" key="2">
    <source>
        <dbReference type="SAM" id="Phobius"/>
    </source>
</evidence>
<proteinExistence type="predicted"/>
<reference evidence="3" key="1">
    <citation type="submission" date="2023-03" db="EMBL/GenBank/DDBJ databases">
        <title>Complete genome of Cladonia borealis.</title>
        <authorList>
            <person name="Park H."/>
        </authorList>
    </citation>
    <scope>NUCLEOTIDE SEQUENCE</scope>
    <source>
        <strain evidence="3">ANT050790</strain>
    </source>
</reference>
<dbReference type="EMBL" id="JAFEKC020000004">
    <property type="protein sequence ID" value="KAK0515111.1"/>
    <property type="molecule type" value="Genomic_DNA"/>
</dbReference>
<keyword evidence="2" id="KW-1133">Transmembrane helix</keyword>
<dbReference type="Proteomes" id="UP001166286">
    <property type="component" value="Unassembled WGS sequence"/>
</dbReference>